<dbReference type="WBParaSite" id="PSU_v2.g21590.t1">
    <property type="protein sequence ID" value="PSU_v2.g21590.t1"/>
    <property type="gene ID" value="PSU_v2.g21590"/>
</dbReference>
<sequence>MSDVIDVIESEDDIDALPSYQPYNKIDPIVIRGTGQFTIFGLSSRFDNDFPATLTGKLAPEEFEETVNRINYVLQRTMHGRGRWLLCGVVFCCCTFGCSLVPMICLNSRAISAIEKTLDYENQQLYNKLGLHWKLSRQQIENAGALVEYVLLLETLPRMPLNMPD</sequence>
<dbReference type="GO" id="GO:0016020">
    <property type="term" value="C:membrane"/>
    <property type="evidence" value="ECO:0007669"/>
    <property type="project" value="UniProtKB-SubCell"/>
</dbReference>
<dbReference type="AlphaFoldDB" id="A0A914YR77"/>
<dbReference type="InterPro" id="IPR039735">
    <property type="entry name" value="CHIC1/2"/>
</dbReference>
<name>A0A914YR77_9BILA</name>
<dbReference type="PANTHER" id="PTHR13005">
    <property type="entry name" value="CYSTEINE-RICH HYDROPHOBIC DOMAIN PROTEIN BRAIN X-LINKED PROTEIN"/>
    <property type="match status" value="1"/>
</dbReference>
<evidence type="ECO:0000256" key="3">
    <source>
        <dbReference type="SAM" id="Phobius"/>
    </source>
</evidence>
<dbReference type="Proteomes" id="UP000887577">
    <property type="component" value="Unplaced"/>
</dbReference>
<evidence type="ECO:0000256" key="2">
    <source>
        <dbReference type="ARBA" id="ARBA00023136"/>
    </source>
</evidence>
<feature type="transmembrane region" description="Helical" evidence="3">
    <location>
        <begin position="84"/>
        <end position="104"/>
    </location>
</feature>
<evidence type="ECO:0000256" key="1">
    <source>
        <dbReference type="ARBA" id="ARBA00004370"/>
    </source>
</evidence>
<comment type="subcellular location">
    <subcellularLocation>
        <location evidence="1">Membrane</location>
    </subcellularLocation>
</comment>
<keyword evidence="3" id="KW-1133">Transmembrane helix</keyword>
<evidence type="ECO:0000313" key="5">
    <source>
        <dbReference type="Proteomes" id="UP000887577"/>
    </source>
</evidence>
<evidence type="ECO:0000259" key="4">
    <source>
        <dbReference type="Pfam" id="PF10256"/>
    </source>
</evidence>
<accession>A0A914YR77</accession>
<reference evidence="6" key="1">
    <citation type="submission" date="2022-11" db="UniProtKB">
        <authorList>
            <consortium name="WormBaseParasite"/>
        </authorList>
    </citation>
    <scope>IDENTIFICATION</scope>
</reference>
<evidence type="ECO:0000313" key="6">
    <source>
        <dbReference type="WBParaSite" id="PSU_v2.g21590.t1"/>
    </source>
</evidence>
<protein>
    <submittedName>
        <fullName evidence="6">Golgin subfamily A member 7/ERF4 domain-containing protein</fullName>
    </submittedName>
</protein>
<proteinExistence type="predicted"/>
<keyword evidence="3" id="KW-0812">Transmembrane</keyword>
<feature type="domain" description="Golgin subfamily A member 7/ERF4" evidence="4">
    <location>
        <begin position="36"/>
        <end position="134"/>
    </location>
</feature>
<dbReference type="PANTHER" id="PTHR13005:SF4">
    <property type="entry name" value="CYSTEINE-RICH HYDROPHOBIC PROTEIN"/>
    <property type="match status" value="1"/>
</dbReference>
<keyword evidence="5" id="KW-1185">Reference proteome</keyword>
<dbReference type="Pfam" id="PF10256">
    <property type="entry name" value="Erf4"/>
    <property type="match status" value="1"/>
</dbReference>
<keyword evidence="2 3" id="KW-0472">Membrane</keyword>
<organism evidence="5 6">
    <name type="scientific">Panagrolaimus superbus</name>
    <dbReference type="NCBI Taxonomy" id="310955"/>
    <lineage>
        <taxon>Eukaryota</taxon>
        <taxon>Metazoa</taxon>
        <taxon>Ecdysozoa</taxon>
        <taxon>Nematoda</taxon>
        <taxon>Chromadorea</taxon>
        <taxon>Rhabditida</taxon>
        <taxon>Tylenchina</taxon>
        <taxon>Panagrolaimomorpha</taxon>
        <taxon>Panagrolaimoidea</taxon>
        <taxon>Panagrolaimidae</taxon>
        <taxon>Panagrolaimus</taxon>
    </lineage>
</organism>
<dbReference type="InterPro" id="IPR019383">
    <property type="entry name" value="Golgin_A_7/ERF4"/>
</dbReference>